<dbReference type="SUPFAM" id="SSF109604">
    <property type="entry name" value="HD-domain/PDEase-like"/>
    <property type="match status" value="1"/>
</dbReference>
<evidence type="ECO:0000259" key="1">
    <source>
        <dbReference type="PROSITE" id="PS51832"/>
    </source>
</evidence>
<dbReference type="CDD" id="cd00077">
    <property type="entry name" value="HDc"/>
    <property type="match status" value="1"/>
</dbReference>
<evidence type="ECO:0000313" key="2">
    <source>
        <dbReference type="EMBL" id="GAA4869249.1"/>
    </source>
</evidence>
<protein>
    <submittedName>
        <fullName evidence="2">HD-GYP domain-containing protein</fullName>
    </submittedName>
</protein>
<dbReference type="PANTHER" id="PTHR43155:SF2">
    <property type="entry name" value="CYCLIC DI-GMP PHOSPHODIESTERASE PA4108"/>
    <property type="match status" value="1"/>
</dbReference>
<dbReference type="PROSITE" id="PS51832">
    <property type="entry name" value="HD_GYP"/>
    <property type="match status" value="1"/>
</dbReference>
<keyword evidence="3" id="KW-1185">Reference proteome</keyword>
<dbReference type="Proteomes" id="UP001501323">
    <property type="component" value="Unassembled WGS sequence"/>
</dbReference>
<dbReference type="Gene3D" id="1.10.3210.10">
    <property type="entry name" value="Hypothetical protein af1432"/>
    <property type="match status" value="1"/>
</dbReference>
<feature type="domain" description="HD-GYP" evidence="1">
    <location>
        <begin position="136"/>
        <end position="332"/>
    </location>
</feature>
<comment type="caution">
    <text evidence="2">The sequence shown here is derived from an EMBL/GenBank/DDBJ whole genome shotgun (WGS) entry which is preliminary data.</text>
</comment>
<dbReference type="InterPro" id="IPR021812">
    <property type="entry name" value="DUF3391"/>
</dbReference>
<name>A0ABP9E8I4_9GAMM</name>
<dbReference type="EMBL" id="BAABJY010000002">
    <property type="protein sequence ID" value="GAA4869249.1"/>
    <property type="molecule type" value="Genomic_DNA"/>
</dbReference>
<dbReference type="RefSeq" id="WP_345295556.1">
    <property type="nucleotide sequence ID" value="NZ_BAABJY010000002.1"/>
</dbReference>
<dbReference type="SMART" id="SM00471">
    <property type="entry name" value="HDc"/>
    <property type="match status" value="1"/>
</dbReference>
<dbReference type="Pfam" id="PF13487">
    <property type="entry name" value="HD_5"/>
    <property type="match status" value="1"/>
</dbReference>
<dbReference type="InterPro" id="IPR003607">
    <property type="entry name" value="HD/PDEase_dom"/>
</dbReference>
<sequence length="404" mass="45198">MLIEERKVEVDQLRKGMYVCRLDRDWTETPFALQGFLIETDEQLQYLRGLCEHVFIDVEQGVDADAAPFLQRGGYPQASRTREFEAVAREVVEELPRAERALETITEGVTGILEAFDSGSFVPESEIVATVEPVVSSLVRNPDAFFWLQALRKRGEYAYSHAINCCALAATLGRQLGLPEGELVELAKGGMLLDIGMTRLPVGILSQPTVLSAQDRLTMQGHVALGMEMYRESELSHPTTEAMLAHHHERHDGSGYPRGLAGGDIPLPARIAGIVDSYDAMVSERPWRPAKPRHDALQEMYRERGRLYQEELIEQFMQALGVYPVGSLVELSNGEVAIIMALNPARRLRPAMMLLTDAEKKMRSHFEPLDLMLADRAQLPQSELKIVRSLEPGAYGLEPSELYL</sequence>
<dbReference type="InterPro" id="IPR037522">
    <property type="entry name" value="HD_GYP_dom"/>
</dbReference>
<gene>
    <name evidence="2" type="ORF">GCM10023332_22270</name>
</gene>
<dbReference type="Pfam" id="PF11871">
    <property type="entry name" value="DUF3391"/>
    <property type="match status" value="1"/>
</dbReference>
<dbReference type="PANTHER" id="PTHR43155">
    <property type="entry name" value="CYCLIC DI-GMP PHOSPHODIESTERASE PA4108-RELATED"/>
    <property type="match status" value="1"/>
</dbReference>
<organism evidence="2 3">
    <name type="scientific">Luteimonas vadosa</name>
    <dbReference type="NCBI Taxonomy" id="1165507"/>
    <lineage>
        <taxon>Bacteria</taxon>
        <taxon>Pseudomonadati</taxon>
        <taxon>Pseudomonadota</taxon>
        <taxon>Gammaproteobacteria</taxon>
        <taxon>Lysobacterales</taxon>
        <taxon>Lysobacteraceae</taxon>
        <taxon>Luteimonas</taxon>
    </lineage>
</organism>
<evidence type="ECO:0000313" key="3">
    <source>
        <dbReference type="Proteomes" id="UP001501323"/>
    </source>
</evidence>
<accession>A0ABP9E8I4</accession>
<reference evidence="3" key="1">
    <citation type="journal article" date="2019" name="Int. J. Syst. Evol. Microbiol.">
        <title>The Global Catalogue of Microorganisms (GCM) 10K type strain sequencing project: providing services to taxonomists for standard genome sequencing and annotation.</title>
        <authorList>
            <consortium name="The Broad Institute Genomics Platform"/>
            <consortium name="The Broad Institute Genome Sequencing Center for Infectious Disease"/>
            <person name="Wu L."/>
            <person name="Ma J."/>
        </authorList>
    </citation>
    <scope>NUCLEOTIDE SEQUENCE [LARGE SCALE GENOMIC DNA]</scope>
    <source>
        <strain evidence="3">JCM 18392</strain>
    </source>
</reference>
<proteinExistence type="predicted"/>